<dbReference type="Pfam" id="PF13432">
    <property type="entry name" value="TPR_16"/>
    <property type="match status" value="1"/>
</dbReference>
<keyword evidence="1" id="KW-0677">Repeat</keyword>
<dbReference type="PANTHER" id="PTHR44858:SF1">
    <property type="entry name" value="UDP-N-ACETYLGLUCOSAMINE--PEPTIDE N-ACETYLGLUCOSAMINYLTRANSFERASE SPINDLY-RELATED"/>
    <property type="match status" value="1"/>
</dbReference>
<dbReference type="InterPro" id="IPR019734">
    <property type="entry name" value="TPR_rpt"/>
</dbReference>
<keyword evidence="5" id="KW-1185">Reference proteome</keyword>
<accession>A0A928VRM9</accession>
<evidence type="ECO:0000313" key="5">
    <source>
        <dbReference type="Proteomes" id="UP000625316"/>
    </source>
</evidence>
<evidence type="ECO:0000313" key="4">
    <source>
        <dbReference type="EMBL" id="MBE9032487.1"/>
    </source>
</evidence>
<protein>
    <submittedName>
        <fullName evidence="4">Tetratricopeptide repeat protein</fullName>
    </submittedName>
</protein>
<dbReference type="Gene3D" id="1.25.40.10">
    <property type="entry name" value="Tetratricopeptide repeat domain"/>
    <property type="match status" value="1"/>
</dbReference>
<proteinExistence type="predicted"/>
<organism evidence="4 5">
    <name type="scientific">Romeriopsis navalis LEGE 11480</name>
    <dbReference type="NCBI Taxonomy" id="2777977"/>
    <lineage>
        <taxon>Bacteria</taxon>
        <taxon>Bacillati</taxon>
        <taxon>Cyanobacteriota</taxon>
        <taxon>Cyanophyceae</taxon>
        <taxon>Leptolyngbyales</taxon>
        <taxon>Leptolyngbyaceae</taxon>
        <taxon>Romeriopsis</taxon>
        <taxon>Romeriopsis navalis</taxon>
    </lineage>
</organism>
<dbReference type="PANTHER" id="PTHR44858">
    <property type="entry name" value="TETRATRICOPEPTIDE REPEAT PROTEIN 6"/>
    <property type="match status" value="1"/>
</dbReference>
<dbReference type="Proteomes" id="UP000625316">
    <property type="component" value="Unassembled WGS sequence"/>
</dbReference>
<dbReference type="EMBL" id="JADEXQ010000107">
    <property type="protein sequence ID" value="MBE9032487.1"/>
    <property type="molecule type" value="Genomic_DNA"/>
</dbReference>
<keyword evidence="2 3" id="KW-0802">TPR repeat</keyword>
<sequence>MLFPKVSVVGAVCLESARIHFHSRRYRSAWLALRQALELNPNCVEAWHLAGVIFHQVDQPAAAMVAYNRVLSIAPNDYITWYSRGRVLELLGDRTAAISSYGAVIAGSPNYQDAARRRDRLIQQYSCTPI</sequence>
<dbReference type="SUPFAM" id="SSF48452">
    <property type="entry name" value="TPR-like"/>
    <property type="match status" value="1"/>
</dbReference>
<name>A0A928VRM9_9CYAN</name>
<dbReference type="SMART" id="SM00028">
    <property type="entry name" value="TPR"/>
    <property type="match status" value="3"/>
</dbReference>
<evidence type="ECO:0000256" key="2">
    <source>
        <dbReference type="ARBA" id="ARBA00022803"/>
    </source>
</evidence>
<comment type="caution">
    <text evidence="4">The sequence shown here is derived from an EMBL/GenBank/DDBJ whole genome shotgun (WGS) entry which is preliminary data.</text>
</comment>
<reference evidence="4" key="1">
    <citation type="submission" date="2020-10" db="EMBL/GenBank/DDBJ databases">
        <authorList>
            <person name="Castelo-Branco R."/>
            <person name="Eusebio N."/>
            <person name="Adriana R."/>
            <person name="Vieira A."/>
            <person name="Brugerolle De Fraissinette N."/>
            <person name="Rezende De Castro R."/>
            <person name="Schneider M.P."/>
            <person name="Vasconcelos V."/>
            <person name="Leao P.N."/>
        </authorList>
    </citation>
    <scope>NUCLEOTIDE SEQUENCE</scope>
    <source>
        <strain evidence="4">LEGE 11480</strain>
    </source>
</reference>
<dbReference type="AlphaFoldDB" id="A0A928VRM9"/>
<evidence type="ECO:0000256" key="3">
    <source>
        <dbReference type="PROSITE-ProRule" id="PRU00339"/>
    </source>
</evidence>
<feature type="repeat" description="TPR" evidence="3">
    <location>
        <begin position="44"/>
        <end position="77"/>
    </location>
</feature>
<dbReference type="InterPro" id="IPR050498">
    <property type="entry name" value="Ycf3"/>
</dbReference>
<dbReference type="GO" id="GO:0046813">
    <property type="term" value="P:receptor-mediated virion attachment to host cell"/>
    <property type="evidence" value="ECO:0007669"/>
    <property type="project" value="TreeGrafter"/>
</dbReference>
<dbReference type="GO" id="GO:0009279">
    <property type="term" value="C:cell outer membrane"/>
    <property type="evidence" value="ECO:0007669"/>
    <property type="project" value="TreeGrafter"/>
</dbReference>
<gene>
    <name evidence="4" type="ORF">IQ266_22370</name>
</gene>
<dbReference type="RefSeq" id="WP_264327304.1">
    <property type="nucleotide sequence ID" value="NZ_JADEXQ010000107.1"/>
</dbReference>
<evidence type="ECO:0000256" key="1">
    <source>
        <dbReference type="ARBA" id="ARBA00022737"/>
    </source>
</evidence>
<dbReference type="Pfam" id="PF13181">
    <property type="entry name" value="TPR_8"/>
    <property type="match status" value="1"/>
</dbReference>
<dbReference type="InterPro" id="IPR011990">
    <property type="entry name" value="TPR-like_helical_dom_sf"/>
</dbReference>
<dbReference type="PROSITE" id="PS50005">
    <property type="entry name" value="TPR"/>
    <property type="match status" value="1"/>
</dbReference>